<dbReference type="PATRIC" id="fig|1286106.3.peg.2548"/>
<dbReference type="STRING" id="1286106.MPL1_12768"/>
<keyword evidence="10" id="KW-1185">Reference proteome</keyword>
<protein>
    <recommendedName>
        <fullName evidence="7">Flagellar protein</fullName>
    </recommendedName>
</protein>
<evidence type="ECO:0000256" key="3">
    <source>
        <dbReference type="ARBA" id="ARBA00022989"/>
    </source>
</evidence>
<evidence type="ECO:0000313" key="9">
    <source>
        <dbReference type="EMBL" id="EMR11968.1"/>
    </source>
</evidence>
<keyword evidence="2 7" id="KW-0812">Transmembrane</keyword>
<dbReference type="GO" id="GO:0044781">
    <property type="term" value="P:bacterial-type flagellum organization"/>
    <property type="evidence" value="ECO:0007669"/>
    <property type="project" value="UniProtKB-UniRule"/>
</dbReference>
<proteinExistence type="inferred from homology"/>
<dbReference type="PANTHER" id="PTHR38766:SF1">
    <property type="entry name" value="FLAGELLAR PROTEIN FLIO"/>
    <property type="match status" value="1"/>
</dbReference>
<dbReference type="InterPro" id="IPR052205">
    <property type="entry name" value="FliO/MopB"/>
</dbReference>
<dbReference type="Proteomes" id="UP000012019">
    <property type="component" value="Unassembled WGS sequence"/>
</dbReference>
<keyword evidence="9" id="KW-0969">Cilium</keyword>
<feature type="chain" id="PRO_5004082504" description="Flagellar protein" evidence="8">
    <location>
        <begin position="22"/>
        <end position="149"/>
    </location>
</feature>
<dbReference type="GO" id="GO:0009425">
    <property type="term" value="C:bacterial-type flagellum basal body"/>
    <property type="evidence" value="ECO:0007669"/>
    <property type="project" value="UniProtKB-SubCell"/>
</dbReference>
<evidence type="ECO:0000256" key="4">
    <source>
        <dbReference type="ARBA" id="ARBA00023136"/>
    </source>
</evidence>
<dbReference type="PANTHER" id="PTHR38766">
    <property type="entry name" value="FLAGELLAR PROTEIN FLIO"/>
    <property type="match status" value="1"/>
</dbReference>
<keyword evidence="4 7" id="KW-0472">Membrane</keyword>
<evidence type="ECO:0000256" key="6">
    <source>
        <dbReference type="ARBA" id="ARBA00037937"/>
    </source>
</evidence>
<evidence type="ECO:0000256" key="1">
    <source>
        <dbReference type="ARBA" id="ARBA00022475"/>
    </source>
</evidence>
<keyword evidence="1 7" id="KW-1003">Cell membrane</keyword>
<dbReference type="Pfam" id="PF04347">
    <property type="entry name" value="FliO"/>
    <property type="match status" value="1"/>
</dbReference>
<evidence type="ECO:0000313" key="10">
    <source>
        <dbReference type="Proteomes" id="UP000012019"/>
    </source>
</evidence>
<keyword evidence="5 7" id="KW-0975">Bacterial flagellum</keyword>
<keyword evidence="8" id="KW-0732">Signal</keyword>
<evidence type="ECO:0000256" key="2">
    <source>
        <dbReference type="ARBA" id="ARBA00022692"/>
    </source>
</evidence>
<feature type="transmembrane region" description="Helical" evidence="7">
    <location>
        <begin position="45"/>
        <end position="65"/>
    </location>
</feature>
<dbReference type="GO" id="GO:0005886">
    <property type="term" value="C:plasma membrane"/>
    <property type="evidence" value="ECO:0007669"/>
    <property type="project" value="UniProtKB-SubCell"/>
</dbReference>
<keyword evidence="9" id="KW-0282">Flagellum</keyword>
<dbReference type="eggNOG" id="COG3190">
    <property type="taxonomic scope" value="Bacteria"/>
</dbReference>
<evidence type="ECO:0000256" key="8">
    <source>
        <dbReference type="SAM" id="SignalP"/>
    </source>
</evidence>
<comment type="caution">
    <text evidence="9">The sequence shown here is derived from an EMBL/GenBank/DDBJ whole genome shotgun (WGS) entry which is preliminary data.</text>
</comment>
<dbReference type="InterPro" id="IPR022781">
    <property type="entry name" value="Flagellar_biosynth_FliO"/>
</dbReference>
<reference evidence="9 10" key="1">
    <citation type="journal article" date="2013" name="Genome Announc.">
        <title>Draft Genome Sequence of Methylophaga lonarensis MPLT, a Haloalkaliphilic (Non-Methane-Utilizing) Methylotroph.</title>
        <authorList>
            <person name="Shetty S.A."/>
            <person name="Marathe N.P."/>
            <person name="Munot H."/>
            <person name="Antony C.P."/>
            <person name="Dhotre D.P."/>
            <person name="Murrell J.C."/>
            <person name="Shouche Y.S."/>
        </authorList>
    </citation>
    <scope>NUCLEOTIDE SEQUENCE [LARGE SCALE GENOMIC DNA]</scope>
    <source>
        <strain evidence="9 10">MPL</strain>
    </source>
</reference>
<dbReference type="OrthoDB" id="5741235at2"/>
<keyword evidence="9" id="KW-0966">Cell projection</keyword>
<dbReference type="EMBL" id="APHR01000079">
    <property type="protein sequence ID" value="EMR11968.1"/>
    <property type="molecule type" value="Genomic_DNA"/>
</dbReference>
<organism evidence="9 10">
    <name type="scientific">Methylophaga lonarensis MPL</name>
    <dbReference type="NCBI Taxonomy" id="1286106"/>
    <lineage>
        <taxon>Bacteria</taxon>
        <taxon>Pseudomonadati</taxon>
        <taxon>Pseudomonadota</taxon>
        <taxon>Gammaproteobacteria</taxon>
        <taxon>Thiotrichales</taxon>
        <taxon>Piscirickettsiaceae</taxon>
        <taxon>Methylophaga</taxon>
    </lineage>
</organism>
<evidence type="ECO:0000256" key="5">
    <source>
        <dbReference type="ARBA" id="ARBA00023143"/>
    </source>
</evidence>
<sequence>MKRIISLISSVFLLIPALTQAAETVAKSEPVRQMTSSPLSAASLLQTLMGLFLVLGVIALMAFLLRRSSHFYGMGNGQMRVVASLSLGPRERAVVVQVGQQQVMLGISPQQINTLLVLDKPLDTASDPTAESGFAERLRKIMQQQKASS</sequence>
<gene>
    <name evidence="9" type="ORF">MPL1_12768</name>
</gene>
<accession>M7NT61</accession>
<comment type="subcellular location">
    <subcellularLocation>
        <location evidence="7">Cell membrane</location>
    </subcellularLocation>
    <subcellularLocation>
        <location evidence="7">Bacterial flagellum basal body</location>
    </subcellularLocation>
</comment>
<name>M7NT61_9GAMM</name>
<keyword evidence="3 7" id="KW-1133">Transmembrane helix</keyword>
<evidence type="ECO:0000256" key="7">
    <source>
        <dbReference type="RuleBase" id="RU362064"/>
    </source>
</evidence>
<feature type="signal peptide" evidence="8">
    <location>
        <begin position="1"/>
        <end position="21"/>
    </location>
</feature>
<dbReference type="NCBIfam" id="TIGR03500">
    <property type="entry name" value="FliO_TIGR"/>
    <property type="match status" value="1"/>
</dbReference>
<dbReference type="AlphaFoldDB" id="M7NT61"/>
<comment type="similarity">
    <text evidence="6 7">Belongs to the FliO/MopB family.</text>
</comment>